<evidence type="ECO:0000313" key="10">
    <source>
        <dbReference type="Proteomes" id="UP000092605"/>
    </source>
</evidence>
<comment type="caution">
    <text evidence="8">The sequence shown here is derived from an EMBL/GenBank/DDBJ whole genome shotgun (WGS) entry which is preliminary data.</text>
</comment>
<dbReference type="InterPro" id="IPR036633">
    <property type="entry name" value="Prn/Lys/Arg_de-COase_C_sf"/>
</dbReference>
<comment type="similarity">
    <text evidence="2">Belongs to the Orn/Lys/Arg decarboxylase class-I family.</text>
</comment>
<dbReference type="RefSeq" id="WP_066071830.1">
    <property type="nucleotide sequence ID" value="NZ_FRBG01000015.1"/>
</dbReference>
<evidence type="ECO:0000313" key="9">
    <source>
        <dbReference type="EMBL" id="SHL20120.1"/>
    </source>
</evidence>
<dbReference type="Gene3D" id="3.40.640.10">
    <property type="entry name" value="Type I PLP-dependent aspartate aminotransferase-like (Major domain)"/>
    <property type="match status" value="1"/>
</dbReference>
<dbReference type="InterPro" id="IPR052357">
    <property type="entry name" value="Orn_Lys_Arg_decarboxylase-I"/>
</dbReference>
<keyword evidence="4" id="KW-0663">Pyridoxal phosphate</keyword>
<feature type="domain" description="Orn/Lys/Arg decarboxylases family 1 pyridoxal-P attachment site" evidence="6">
    <location>
        <begin position="9"/>
        <end position="299"/>
    </location>
</feature>
<keyword evidence="5 8" id="KW-0456">Lyase</keyword>
<evidence type="ECO:0000256" key="2">
    <source>
        <dbReference type="ARBA" id="ARBA00010671"/>
    </source>
</evidence>
<evidence type="ECO:0000313" key="8">
    <source>
        <dbReference type="EMBL" id="KXZ40639.1"/>
    </source>
</evidence>
<dbReference type="PANTHER" id="PTHR43277:SF4">
    <property type="entry name" value="ARGININE DECARBOXYLASE"/>
    <property type="match status" value="1"/>
</dbReference>
<gene>
    <name evidence="8" type="ORF">JWYL7_1714</name>
    <name evidence="9" type="ORF">SAMN05661008_01660</name>
</gene>
<dbReference type="Pfam" id="PF01276">
    <property type="entry name" value="OKR_DC_1"/>
    <property type="match status" value="1"/>
</dbReference>
<protein>
    <submittedName>
        <fullName evidence="8">Arginine decarboxylase</fullName>
        <ecNumber evidence="8">4.1.1.19</ecNumber>
    </submittedName>
</protein>
<dbReference type="InterPro" id="IPR000310">
    <property type="entry name" value="Orn/Lys/Arg_deCO2ase_major_dom"/>
</dbReference>
<dbReference type="InterPro" id="IPR008286">
    <property type="entry name" value="Prn/Lys/Arg_de-COase_C"/>
</dbReference>
<dbReference type="Gene3D" id="3.90.100.10">
    <property type="entry name" value="Orn/Lys/Arg decarboxylase, C-terminal domain"/>
    <property type="match status" value="1"/>
</dbReference>
<evidence type="ECO:0000259" key="6">
    <source>
        <dbReference type="Pfam" id="PF01276"/>
    </source>
</evidence>
<dbReference type="Proteomes" id="UP000323392">
    <property type="component" value="Unassembled WGS sequence"/>
</dbReference>
<dbReference type="Proteomes" id="UP000092605">
    <property type="component" value="Unassembled WGS sequence"/>
</dbReference>
<keyword evidence="11" id="KW-1185">Reference proteome</keyword>
<dbReference type="STRING" id="1121328.JWYL7_1714"/>
<comment type="cofactor">
    <cofactor evidence="1">
        <name>pyridoxal 5'-phosphate</name>
        <dbReference type="ChEBI" id="CHEBI:597326"/>
    </cofactor>
</comment>
<evidence type="ECO:0000259" key="7">
    <source>
        <dbReference type="Pfam" id="PF03711"/>
    </source>
</evidence>
<evidence type="ECO:0000313" key="11">
    <source>
        <dbReference type="Proteomes" id="UP000323392"/>
    </source>
</evidence>
<dbReference type="SUPFAM" id="SSF55904">
    <property type="entry name" value="Ornithine decarboxylase C-terminal domain"/>
    <property type="match status" value="1"/>
</dbReference>
<proteinExistence type="inferred from homology"/>
<reference evidence="9 11" key="2">
    <citation type="submission" date="2016-11" db="EMBL/GenBank/DDBJ databases">
        <authorList>
            <person name="Varghese N."/>
            <person name="Submissions S."/>
        </authorList>
    </citation>
    <scope>NUCLEOTIDE SEQUENCE [LARGE SCALE GENOMIC DNA]</scope>
    <source>
        <strain evidence="9 11">DSM 7308</strain>
    </source>
</reference>
<dbReference type="EMBL" id="LSFY01000001">
    <property type="protein sequence ID" value="KXZ40639.1"/>
    <property type="molecule type" value="Genomic_DNA"/>
</dbReference>
<dbReference type="PATRIC" id="fig|1121328.3.peg.1725"/>
<dbReference type="InterPro" id="IPR015421">
    <property type="entry name" value="PyrdxlP-dep_Trfase_major"/>
</dbReference>
<dbReference type="EMBL" id="FRBG01000015">
    <property type="protein sequence ID" value="SHL20120.1"/>
    <property type="molecule type" value="Genomic_DNA"/>
</dbReference>
<dbReference type="InterPro" id="IPR015424">
    <property type="entry name" value="PyrdxlP-dep_Trfase"/>
</dbReference>
<dbReference type="OrthoDB" id="9815233at2"/>
<accession>A0A150FSQ7</accession>
<name>A0A150FSQ7_CLOPD</name>
<dbReference type="AlphaFoldDB" id="A0A150FSQ7"/>
<sequence>MFYKKIKDITDNLVSFHVPGHKYGRLIDKYKDFYTNIPEIDTTEIPGTDNLYECTSIIKDSLNKASKVFKSDYTFFLVNGSTCGIYAMIMTVTQPKDKLIIARDCHQSVINACILADIEPIYIYPKINKELGISMGVSYEDVAKALDENSDAKGLIITSPNYFGIASDIKRISDLLKKQNKYFLVDEAHGAHLGLSDLIVDSAILNGADMVVQSTHKTLPSFTQSSMLHVKSDKVDIKKLKSILKIVQSSSPSYILMSSLDMAVNIYEKEGKYLMKQLIENILDLKKFCKSLKNITIFENDDMTKIYIITKKIRKSGYQIEQLLRDEYNIQVELSNLCGVLLVSSIANTKDDFERLKKALLDIDNLIGDEDISYFYKNIYPNKILNPKEAFYKEKKKVRINEAIGKVCGEYIIPYPPGIPVISLGEQITKEIVDYVIHLKEIGMTITGVEDESLNYIQVID</sequence>
<evidence type="ECO:0000256" key="1">
    <source>
        <dbReference type="ARBA" id="ARBA00001933"/>
    </source>
</evidence>
<feature type="domain" description="Orn/Lys/Arg decarboxylase C-terminal" evidence="7">
    <location>
        <begin position="380"/>
        <end position="452"/>
    </location>
</feature>
<dbReference type="SUPFAM" id="SSF53383">
    <property type="entry name" value="PLP-dependent transferases"/>
    <property type="match status" value="1"/>
</dbReference>
<organism evidence="8 10">
    <name type="scientific">Alkalithermobacter thermoalcaliphilus JW-YL-7 = DSM 7308</name>
    <dbReference type="NCBI Taxonomy" id="1121328"/>
    <lineage>
        <taxon>Bacteria</taxon>
        <taxon>Bacillati</taxon>
        <taxon>Bacillota</taxon>
        <taxon>Clostridia</taxon>
        <taxon>Peptostreptococcales</taxon>
        <taxon>Tepidibacteraceae</taxon>
        <taxon>Alkalithermobacter</taxon>
    </lineage>
</organism>
<dbReference type="Pfam" id="PF03711">
    <property type="entry name" value="OKR_DC_1_C"/>
    <property type="match status" value="1"/>
</dbReference>
<evidence type="ECO:0000256" key="4">
    <source>
        <dbReference type="ARBA" id="ARBA00022898"/>
    </source>
</evidence>
<evidence type="ECO:0000256" key="3">
    <source>
        <dbReference type="ARBA" id="ARBA00022793"/>
    </source>
</evidence>
<evidence type="ECO:0000256" key="5">
    <source>
        <dbReference type="ARBA" id="ARBA00023239"/>
    </source>
</evidence>
<dbReference type="EC" id="4.1.1.19" evidence="8"/>
<dbReference type="GO" id="GO:0008792">
    <property type="term" value="F:arginine decarboxylase activity"/>
    <property type="evidence" value="ECO:0007669"/>
    <property type="project" value="UniProtKB-EC"/>
</dbReference>
<keyword evidence="3" id="KW-0210">Decarboxylase</keyword>
<reference evidence="8 10" key="1">
    <citation type="submission" date="2016-02" db="EMBL/GenBank/DDBJ databases">
        <title>Draft genome sequence for Clostridium paradoxum JW-YL-7.</title>
        <authorList>
            <person name="Utturkar S.M."/>
            <person name="Lancaster A."/>
            <person name="Poole F.L."/>
            <person name="Adams M.W."/>
            <person name="Brown S.D."/>
        </authorList>
    </citation>
    <scope>NUCLEOTIDE SEQUENCE [LARGE SCALE GENOMIC DNA]</scope>
    <source>
        <strain evidence="8 10">JW-YL-7</strain>
    </source>
</reference>
<dbReference type="PANTHER" id="PTHR43277">
    <property type="entry name" value="ARGININE DECARBOXYLASE"/>
    <property type="match status" value="1"/>
</dbReference>